<evidence type="ECO:0000256" key="5">
    <source>
        <dbReference type="ARBA" id="ARBA00022741"/>
    </source>
</evidence>
<dbReference type="Gene3D" id="2.40.10.170">
    <property type="match status" value="1"/>
</dbReference>
<dbReference type="EMBL" id="JQDR03013300">
    <property type="protein sequence ID" value="KAA0189841.1"/>
    <property type="molecule type" value="Genomic_DNA"/>
</dbReference>
<keyword evidence="8" id="KW-1278">Translocase</keyword>
<dbReference type="Proteomes" id="UP000711488">
    <property type="component" value="Unassembled WGS sequence"/>
</dbReference>
<keyword evidence="6" id="KW-0375">Hydrogen ion transport</keyword>
<dbReference type="EC" id="7.1.2.2" evidence="3"/>
<evidence type="ECO:0000313" key="14">
    <source>
        <dbReference type="EMBL" id="KAA0189841.1"/>
    </source>
</evidence>
<dbReference type="PANTHER" id="PTHR15184:SF71">
    <property type="entry name" value="ATP SYNTHASE SUBUNIT BETA, MITOCHONDRIAL"/>
    <property type="match status" value="1"/>
</dbReference>
<evidence type="ECO:0000256" key="6">
    <source>
        <dbReference type="ARBA" id="ARBA00022781"/>
    </source>
</evidence>
<comment type="caution">
    <text evidence="14">The sequence shown here is derived from an EMBL/GenBank/DDBJ whole genome shotgun (WGS) entry which is preliminary data.</text>
</comment>
<dbReference type="PANTHER" id="PTHR15184">
    <property type="entry name" value="ATP SYNTHASE"/>
    <property type="match status" value="1"/>
</dbReference>
<comment type="subcellular location">
    <subcellularLocation>
        <location evidence="1">Membrane</location>
    </subcellularLocation>
</comment>
<evidence type="ECO:0000256" key="4">
    <source>
        <dbReference type="ARBA" id="ARBA00022448"/>
    </source>
</evidence>
<dbReference type="AlphaFoldDB" id="A0A6A0GVN5"/>
<dbReference type="InterPro" id="IPR004100">
    <property type="entry name" value="ATPase_F1/V1/A1_a/bsu_N"/>
</dbReference>
<gene>
    <name evidence="14" type="ORF">HAZT_HAZT009742</name>
</gene>
<reference evidence="14" key="3">
    <citation type="submission" date="2019-06" db="EMBL/GenBank/DDBJ databases">
        <authorList>
            <person name="Poynton C."/>
            <person name="Hasenbein S."/>
            <person name="Benoit J.B."/>
            <person name="Sepulveda M.S."/>
            <person name="Poelchau M.F."/>
            <person name="Murali S.C."/>
            <person name="Chen S."/>
            <person name="Glastad K.M."/>
            <person name="Werren J.H."/>
            <person name="Vineis J.H."/>
            <person name="Bowen J.L."/>
            <person name="Friedrich M."/>
            <person name="Jones J."/>
            <person name="Robertson H.M."/>
            <person name="Feyereisen R."/>
            <person name="Mechler-Hickson A."/>
            <person name="Mathers N."/>
            <person name="Lee C.E."/>
            <person name="Colbourne J.K."/>
            <person name="Biales A."/>
            <person name="Johnston J.S."/>
            <person name="Wellborn G.A."/>
            <person name="Rosendale A.J."/>
            <person name="Cridge A.G."/>
            <person name="Munoz-Torres M.C."/>
            <person name="Bain P.A."/>
            <person name="Manny A.R."/>
            <person name="Major K.M."/>
            <person name="Lambert F.N."/>
            <person name="Vulpe C.D."/>
            <person name="Tuck P."/>
            <person name="Blalock B.J."/>
            <person name="Lin Y.-Y."/>
            <person name="Smith M.E."/>
            <person name="Ochoa-Acuna H."/>
            <person name="Chen M.-J.M."/>
            <person name="Childers C.P."/>
            <person name="Qu J."/>
            <person name="Dugan S."/>
            <person name="Lee S.L."/>
            <person name="Chao H."/>
            <person name="Dinh H."/>
            <person name="Han Y."/>
            <person name="Doddapaneni H."/>
            <person name="Worley K.C."/>
            <person name="Muzny D.M."/>
            <person name="Gibbs R.A."/>
            <person name="Richards S."/>
        </authorList>
    </citation>
    <scope>NUCLEOTIDE SEQUENCE</scope>
    <source>
        <strain evidence="14">HAZT.00-mixed</strain>
        <tissue evidence="14">Whole organism</tissue>
    </source>
</reference>
<evidence type="ECO:0000259" key="13">
    <source>
        <dbReference type="Pfam" id="PF02874"/>
    </source>
</evidence>
<protein>
    <recommendedName>
        <fullName evidence="3">H(+)-transporting two-sector ATPase</fullName>
        <ecNumber evidence="3">7.1.2.2</ecNumber>
    </recommendedName>
</protein>
<organism evidence="14">
    <name type="scientific">Hyalella azteca</name>
    <name type="common">Amphipod</name>
    <dbReference type="NCBI Taxonomy" id="294128"/>
    <lineage>
        <taxon>Eukaryota</taxon>
        <taxon>Metazoa</taxon>
        <taxon>Ecdysozoa</taxon>
        <taxon>Arthropoda</taxon>
        <taxon>Crustacea</taxon>
        <taxon>Multicrustacea</taxon>
        <taxon>Malacostraca</taxon>
        <taxon>Eumalacostraca</taxon>
        <taxon>Peracarida</taxon>
        <taxon>Amphipoda</taxon>
        <taxon>Senticaudata</taxon>
        <taxon>Talitrida</taxon>
        <taxon>Talitroidea</taxon>
        <taxon>Hyalellidae</taxon>
        <taxon>Hyalella</taxon>
    </lineage>
</organism>
<dbReference type="GO" id="GO:0042776">
    <property type="term" value="P:proton motive force-driven mitochondrial ATP synthesis"/>
    <property type="evidence" value="ECO:0007669"/>
    <property type="project" value="TreeGrafter"/>
</dbReference>
<proteinExistence type="inferred from homology"/>
<feature type="domain" description="ATPase F1/V1/A1 complex alpha/beta subunit N-terminal" evidence="13">
    <location>
        <begin position="20"/>
        <end position="86"/>
    </location>
</feature>
<keyword evidence="5" id="KW-0547">Nucleotide-binding</keyword>
<evidence type="ECO:0000256" key="7">
    <source>
        <dbReference type="ARBA" id="ARBA00022840"/>
    </source>
</evidence>
<dbReference type="GO" id="GO:0046933">
    <property type="term" value="F:proton-transporting ATP synthase activity, rotational mechanism"/>
    <property type="evidence" value="ECO:0007669"/>
    <property type="project" value="TreeGrafter"/>
</dbReference>
<dbReference type="GO" id="GO:0045259">
    <property type="term" value="C:proton-transporting ATP synthase complex"/>
    <property type="evidence" value="ECO:0007669"/>
    <property type="project" value="UniProtKB-KW"/>
</dbReference>
<reference evidence="14" key="2">
    <citation type="journal article" date="2018" name="Environ. Sci. Technol.">
        <title>The Toxicogenome of Hyalella azteca: A Model for Sediment Ecotoxicology and Evolutionary Toxicology.</title>
        <authorList>
            <person name="Poynton H.C."/>
            <person name="Hasenbein S."/>
            <person name="Benoit J.B."/>
            <person name="Sepulveda M.S."/>
            <person name="Poelchau M.F."/>
            <person name="Hughes D.S.T."/>
            <person name="Murali S.C."/>
            <person name="Chen S."/>
            <person name="Glastad K.M."/>
            <person name="Goodisman M.A.D."/>
            <person name="Werren J.H."/>
            <person name="Vineis J.H."/>
            <person name="Bowen J.L."/>
            <person name="Friedrich M."/>
            <person name="Jones J."/>
            <person name="Robertson H.M."/>
            <person name="Feyereisen R."/>
            <person name="Mechler-Hickson A."/>
            <person name="Mathers N."/>
            <person name="Lee C.E."/>
            <person name="Colbourne J.K."/>
            <person name="Biales A."/>
            <person name="Johnston J.S."/>
            <person name="Wellborn G.A."/>
            <person name="Rosendale A.J."/>
            <person name="Cridge A.G."/>
            <person name="Munoz-Torres M.C."/>
            <person name="Bain P.A."/>
            <person name="Manny A.R."/>
            <person name="Major K.M."/>
            <person name="Lambert F.N."/>
            <person name="Vulpe C.D."/>
            <person name="Tuck P."/>
            <person name="Blalock B.J."/>
            <person name="Lin Y.Y."/>
            <person name="Smith M.E."/>
            <person name="Ochoa-Acuna H."/>
            <person name="Chen M.M."/>
            <person name="Childers C.P."/>
            <person name="Qu J."/>
            <person name="Dugan S."/>
            <person name="Lee S.L."/>
            <person name="Chao H."/>
            <person name="Dinh H."/>
            <person name="Han Y."/>
            <person name="Doddapaneni H."/>
            <person name="Worley K.C."/>
            <person name="Muzny D.M."/>
            <person name="Gibbs R.A."/>
            <person name="Richards S."/>
        </authorList>
    </citation>
    <scope>NUCLEOTIDE SEQUENCE</scope>
    <source>
        <strain evidence="14">HAZT.00-mixed</strain>
        <tissue evidence="14">Whole organism</tissue>
    </source>
</reference>
<dbReference type="FunFam" id="2.40.10.170:FF:000004">
    <property type="entry name" value="ATP synthase subunit beta"/>
    <property type="match status" value="1"/>
</dbReference>
<dbReference type="GO" id="GO:0005524">
    <property type="term" value="F:ATP binding"/>
    <property type="evidence" value="ECO:0007669"/>
    <property type="project" value="UniProtKB-KW"/>
</dbReference>
<dbReference type="InterPro" id="IPR050053">
    <property type="entry name" value="ATPase_alpha/beta_chains"/>
</dbReference>
<keyword evidence="4" id="KW-0813">Transport</keyword>
<dbReference type="SUPFAM" id="SSF50615">
    <property type="entry name" value="N-terminal domain of alpha and beta subunits of F1 ATP synthase"/>
    <property type="match status" value="1"/>
</dbReference>
<evidence type="ECO:0000256" key="8">
    <source>
        <dbReference type="ARBA" id="ARBA00022967"/>
    </source>
</evidence>
<evidence type="ECO:0000256" key="9">
    <source>
        <dbReference type="ARBA" id="ARBA00023065"/>
    </source>
</evidence>
<keyword evidence="10" id="KW-0472">Membrane</keyword>
<evidence type="ECO:0000256" key="3">
    <source>
        <dbReference type="ARBA" id="ARBA00012473"/>
    </source>
</evidence>
<comment type="similarity">
    <text evidence="2">Belongs to the ATPase alpha/beta chains family.</text>
</comment>
<evidence type="ECO:0000256" key="2">
    <source>
        <dbReference type="ARBA" id="ARBA00008936"/>
    </source>
</evidence>
<sequence length="108" mass="11310">MEGERDYAAKAAGGSKDGKIVAVIGAVVDVQFDTNLPSILNALEVQNRSPRLVLEVAQHLGENTVRCIAMDGTEGLVRGQAVHDIGSPIRIPVGPATLGRIINVIGEV</sequence>
<reference evidence="14" key="1">
    <citation type="submission" date="2014-08" db="EMBL/GenBank/DDBJ databases">
        <authorList>
            <person name="Murali S."/>
            <person name="Richards S."/>
            <person name="Bandaranaike D."/>
            <person name="Bellair M."/>
            <person name="Blankenburg K."/>
            <person name="Chao H."/>
            <person name="Dinh H."/>
            <person name="Doddapaneni H."/>
            <person name="Dugan-Rocha S."/>
            <person name="Elkadiri S."/>
            <person name="Gnanaolivu R."/>
            <person name="Hughes D."/>
            <person name="Lee S."/>
            <person name="Li M."/>
            <person name="Ming W."/>
            <person name="Munidasa M."/>
            <person name="Muniz J."/>
            <person name="Nguyen L."/>
            <person name="Osuji N."/>
            <person name="Pu L.-L."/>
            <person name="Puazo M."/>
            <person name="Skinner E."/>
            <person name="Qu C."/>
            <person name="Quiroz J."/>
            <person name="Raj R."/>
            <person name="Weissenberger G."/>
            <person name="Xin Y."/>
            <person name="Zou X."/>
            <person name="Han Y."/>
            <person name="Worley K."/>
            <person name="Muzny D."/>
            <person name="Gibbs R."/>
        </authorList>
    </citation>
    <scope>NUCLEOTIDE SEQUENCE</scope>
    <source>
        <strain evidence="14">HAZT.00-mixed</strain>
        <tissue evidence="14">Whole organism</tissue>
    </source>
</reference>
<dbReference type="GO" id="GO:0005739">
    <property type="term" value="C:mitochondrion"/>
    <property type="evidence" value="ECO:0007669"/>
    <property type="project" value="GOC"/>
</dbReference>
<accession>A0A6A0GVN5</accession>
<name>A0A6A0GVN5_HYAAZ</name>
<dbReference type="CDD" id="cd18115">
    <property type="entry name" value="ATP-synt_F1_beta_N"/>
    <property type="match status" value="1"/>
</dbReference>
<keyword evidence="12" id="KW-0066">ATP synthesis</keyword>
<dbReference type="Pfam" id="PF02874">
    <property type="entry name" value="ATP-synt_ab_N"/>
    <property type="match status" value="1"/>
</dbReference>
<evidence type="ECO:0000256" key="10">
    <source>
        <dbReference type="ARBA" id="ARBA00023136"/>
    </source>
</evidence>
<evidence type="ECO:0000256" key="1">
    <source>
        <dbReference type="ARBA" id="ARBA00004370"/>
    </source>
</evidence>
<keyword evidence="11" id="KW-0139">CF(1)</keyword>
<keyword evidence="9" id="KW-0406">Ion transport</keyword>
<dbReference type="OrthoDB" id="14523at2759"/>
<dbReference type="InterPro" id="IPR036121">
    <property type="entry name" value="ATPase_F1/V1/A1_a/bsu_N_sf"/>
</dbReference>
<keyword evidence="7" id="KW-0067">ATP-binding</keyword>
<evidence type="ECO:0000256" key="11">
    <source>
        <dbReference type="ARBA" id="ARBA00023196"/>
    </source>
</evidence>
<evidence type="ECO:0000256" key="12">
    <source>
        <dbReference type="ARBA" id="ARBA00023310"/>
    </source>
</evidence>